<name>A7HRG4_PARL1</name>
<dbReference type="Proteomes" id="UP000006377">
    <property type="component" value="Chromosome"/>
</dbReference>
<protein>
    <submittedName>
        <fullName evidence="3">Transcriptional regulator, XRE family</fullName>
    </submittedName>
</protein>
<dbReference type="PANTHER" id="PTHR46797:SF1">
    <property type="entry name" value="METHYLPHOSPHONATE SYNTHASE"/>
    <property type="match status" value="1"/>
</dbReference>
<proteinExistence type="predicted"/>
<keyword evidence="1" id="KW-0238">DNA-binding</keyword>
<gene>
    <name evidence="3" type="ordered locus">Plav_0874</name>
</gene>
<dbReference type="PROSITE" id="PS50943">
    <property type="entry name" value="HTH_CROC1"/>
    <property type="match status" value="1"/>
</dbReference>
<dbReference type="EMBL" id="CP000774">
    <property type="protein sequence ID" value="ABS62497.1"/>
    <property type="molecule type" value="Genomic_DNA"/>
</dbReference>
<dbReference type="KEGG" id="pla:Plav_0874"/>
<dbReference type="Gene3D" id="1.10.260.40">
    <property type="entry name" value="lambda repressor-like DNA-binding domains"/>
    <property type="match status" value="1"/>
</dbReference>
<dbReference type="InterPro" id="IPR050807">
    <property type="entry name" value="TransReg_Diox_bact_type"/>
</dbReference>
<evidence type="ECO:0000259" key="2">
    <source>
        <dbReference type="PROSITE" id="PS50943"/>
    </source>
</evidence>
<dbReference type="InterPro" id="IPR001387">
    <property type="entry name" value="Cro/C1-type_HTH"/>
</dbReference>
<dbReference type="GO" id="GO:0003700">
    <property type="term" value="F:DNA-binding transcription factor activity"/>
    <property type="evidence" value="ECO:0007669"/>
    <property type="project" value="TreeGrafter"/>
</dbReference>
<dbReference type="PANTHER" id="PTHR46797">
    <property type="entry name" value="HTH-TYPE TRANSCRIPTIONAL REGULATOR"/>
    <property type="match status" value="1"/>
</dbReference>
<dbReference type="AlphaFoldDB" id="A7HRG4"/>
<evidence type="ECO:0000313" key="3">
    <source>
        <dbReference type="EMBL" id="ABS62497.1"/>
    </source>
</evidence>
<sequence length="196" mass="20775">MHTRIRHFRKQRGFTQGELAAQLATTAATVSRLETADMTISMDWLERIASVLGVSVPDLLDAPSPGRVACLGEVRRGGVLPLAESSALPVSLGSAAREPLAFKVMEQMGAYSAGDILVADRLSPEKAVAALGHDCFAADAGGYGFGRFISFAAGHCVLVPPEPGALAREFLRPGWIAPVVTLVRHFPAVRMPRSGN</sequence>
<keyword evidence="4" id="KW-1185">Reference proteome</keyword>
<dbReference type="InterPro" id="IPR010982">
    <property type="entry name" value="Lambda_DNA-bd_dom_sf"/>
</dbReference>
<dbReference type="STRING" id="402881.Plav_0874"/>
<reference evidence="3 4" key="1">
    <citation type="journal article" date="2011" name="Stand. Genomic Sci.">
        <title>Complete genome sequence of Parvibaculum lavamentivorans type strain (DS-1(T)).</title>
        <authorList>
            <person name="Schleheck D."/>
            <person name="Weiss M."/>
            <person name="Pitluck S."/>
            <person name="Bruce D."/>
            <person name="Land M.L."/>
            <person name="Han S."/>
            <person name="Saunders E."/>
            <person name="Tapia R."/>
            <person name="Detter C."/>
            <person name="Brettin T."/>
            <person name="Han J."/>
            <person name="Woyke T."/>
            <person name="Goodwin L."/>
            <person name="Pennacchio L."/>
            <person name="Nolan M."/>
            <person name="Cook A.M."/>
            <person name="Kjelleberg S."/>
            <person name="Thomas T."/>
        </authorList>
    </citation>
    <scope>NUCLEOTIDE SEQUENCE [LARGE SCALE GENOMIC DNA]</scope>
    <source>
        <strain evidence="4">DS-1 / DSM 13023 / NCIMB 13966</strain>
    </source>
</reference>
<feature type="domain" description="HTH cro/C1-type" evidence="2">
    <location>
        <begin position="5"/>
        <end position="59"/>
    </location>
</feature>
<organism evidence="3 4">
    <name type="scientific">Parvibaculum lavamentivorans (strain DS-1 / DSM 13023 / NCIMB 13966)</name>
    <dbReference type="NCBI Taxonomy" id="402881"/>
    <lineage>
        <taxon>Bacteria</taxon>
        <taxon>Pseudomonadati</taxon>
        <taxon>Pseudomonadota</taxon>
        <taxon>Alphaproteobacteria</taxon>
        <taxon>Hyphomicrobiales</taxon>
        <taxon>Parvibaculaceae</taxon>
        <taxon>Parvibaculum</taxon>
    </lineage>
</organism>
<evidence type="ECO:0000256" key="1">
    <source>
        <dbReference type="ARBA" id="ARBA00023125"/>
    </source>
</evidence>
<evidence type="ECO:0000313" key="4">
    <source>
        <dbReference type="Proteomes" id="UP000006377"/>
    </source>
</evidence>
<dbReference type="GO" id="GO:0003677">
    <property type="term" value="F:DNA binding"/>
    <property type="evidence" value="ECO:0007669"/>
    <property type="project" value="UniProtKB-KW"/>
</dbReference>
<dbReference type="RefSeq" id="WP_012109747.1">
    <property type="nucleotide sequence ID" value="NC_009719.1"/>
</dbReference>
<dbReference type="SMART" id="SM00530">
    <property type="entry name" value="HTH_XRE"/>
    <property type="match status" value="1"/>
</dbReference>
<accession>A7HRG4</accession>
<dbReference type="SUPFAM" id="SSF47413">
    <property type="entry name" value="lambda repressor-like DNA-binding domains"/>
    <property type="match status" value="1"/>
</dbReference>
<dbReference type="HOGENOM" id="CLU_1446791_0_0_5"/>
<dbReference type="GO" id="GO:0005829">
    <property type="term" value="C:cytosol"/>
    <property type="evidence" value="ECO:0007669"/>
    <property type="project" value="TreeGrafter"/>
</dbReference>
<dbReference type="CDD" id="cd00093">
    <property type="entry name" value="HTH_XRE"/>
    <property type="match status" value="1"/>
</dbReference>
<dbReference type="Pfam" id="PF13560">
    <property type="entry name" value="HTH_31"/>
    <property type="match status" value="1"/>
</dbReference>
<dbReference type="eggNOG" id="COG1396">
    <property type="taxonomic scope" value="Bacteria"/>
</dbReference>